<comment type="caution">
    <text evidence="1">The sequence shown here is derived from an EMBL/GenBank/DDBJ whole genome shotgun (WGS) entry which is preliminary data.</text>
</comment>
<protein>
    <submittedName>
        <fullName evidence="1">Uncharacterized protein</fullName>
    </submittedName>
</protein>
<proteinExistence type="predicted"/>
<evidence type="ECO:0000313" key="1">
    <source>
        <dbReference type="EMBL" id="PAX59798.1"/>
    </source>
</evidence>
<name>A0A2A2TNT9_9CYAN</name>
<dbReference type="RefSeq" id="WP_095720697.1">
    <property type="nucleotide sequence ID" value="NZ_NTFS01000035.1"/>
</dbReference>
<organism evidence="1 2">
    <name type="scientific">Brunnivagina elsteri CCALA 953</name>
    <dbReference type="NCBI Taxonomy" id="987040"/>
    <lineage>
        <taxon>Bacteria</taxon>
        <taxon>Bacillati</taxon>
        <taxon>Cyanobacteriota</taxon>
        <taxon>Cyanophyceae</taxon>
        <taxon>Nostocales</taxon>
        <taxon>Calotrichaceae</taxon>
        <taxon>Brunnivagina</taxon>
    </lineage>
</organism>
<sequence length="133" mass="15896">MLEREINELRQLVEPYVNLWHLECDGLARVLHSILIEKHIEHTVWVGHATHDYEQMTTPKHFWIDLPCGLRIDYRLQQWIGKLPAIPHGIFNPKDFESVKYEGEIVELPFIPKELIDILVLPIEVPEEWLYYF</sequence>
<reference evidence="1 2" key="1">
    <citation type="submission" date="2017-08" db="EMBL/GenBank/DDBJ databases">
        <title>Draft genome sequence of filamentous cyanobacterium Calothrix elsteri CCALA 953.</title>
        <authorList>
            <person name="Gagunashvili A.N."/>
            <person name="Elster J."/>
            <person name="Andresson O.S."/>
        </authorList>
    </citation>
    <scope>NUCLEOTIDE SEQUENCE [LARGE SCALE GENOMIC DNA]</scope>
    <source>
        <strain evidence="1 2">CCALA 953</strain>
    </source>
</reference>
<dbReference type="AlphaFoldDB" id="A0A2A2TNT9"/>
<dbReference type="EMBL" id="NTFS01000035">
    <property type="protein sequence ID" value="PAX59798.1"/>
    <property type="molecule type" value="Genomic_DNA"/>
</dbReference>
<keyword evidence="2" id="KW-1185">Reference proteome</keyword>
<dbReference type="OrthoDB" id="489896at2"/>
<gene>
    <name evidence="1" type="ORF">CK510_05320</name>
</gene>
<evidence type="ECO:0000313" key="2">
    <source>
        <dbReference type="Proteomes" id="UP000218238"/>
    </source>
</evidence>
<accession>A0A2A2TNT9</accession>
<dbReference type="Proteomes" id="UP000218238">
    <property type="component" value="Unassembled WGS sequence"/>
</dbReference>